<proteinExistence type="predicted"/>
<organism evidence="5 6">
    <name type="scientific">Jiangella anatolica</name>
    <dbReference type="NCBI Taxonomy" id="2670374"/>
    <lineage>
        <taxon>Bacteria</taxon>
        <taxon>Bacillati</taxon>
        <taxon>Actinomycetota</taxon>
        <taxon>Actinomycetes</taxon>
        <taxon>Jiangellales</taxon>
        <taxon>Jiangellaceae</taxon>
        <taxon>Jiangella</taxon>
    </lineage>
</organism>
<keyword evidence="1" id="KW-0813">Transport</keyword>
<dbReference type="GO" id="GO:0016887">
    <property type="term" value="F:ATP hydrolysis activity"/>
    <property type="evidence" value="ECO:0007669"/>
    <property type="project" value="InterPro"/>
</dbReference>
<dbReference type="CDD" id="cd03219">
    <property type="entry name" value="ABC_Mj1267_LivG_branched"/>
    <property type="match status" value="1"/>
</dbReference>
<dbReference type="SMART" id="SM00382">
    <property type="entry name" value="AAA"/>
    <property type="match status" value="1"/>
</dbReference>
<sequence>MSEVAPALRVQDLCLSFAGVKTLQSVSFDVPTGALASLIGPNGAGKTSLVNCLTGYYRPDSGRIEALGRNLTGLRPDRVARAGIVRTYQNVGLFGGLSVADNLLAGRHLRMRSGLLAGGLSLPWCTREELAEREVVEDLLALLEIGHLRTVPAGRLPYGLQKRVELGRALAMEPALLLLDEPMAGMNLGEKRDMVRLIRGARDRGVTVLLIEHDMSVVMGVSDVVAVLDFGHLIAYGPPDQVSHDPAVVAAYLGVDDAEPVR</sequence>
<dbReference type="PROSITE" id="PS50893">
    <property type="entry name" value="ABC_TRANSPORTER_2"/>
    <property type="match status" value="1"/>
</dbReference>
<keyword evidence="3 5" id="KW-0067">ATP-binding</keyword>
<name>A0A2W2BSC6_9ACTN</name>
<dbReference type="InterPro" id="IPR051120">
    <property type="entry name" value="ABC_AA/LPS_Transport"/>
</dbReference>
<dbReference type="Proteomes" id="UP000248764">
    <property type="component" value="Unassembled WGS sequence"/>
</dbReference>
<dbReference type="PANTHER" id="PTHR45772">
    <property type="entry name" value="CONSERVED COMPONENT OF ABC TRANSPORTER FOR NATURAL AMINO ACIDS-RELATED"/>
    <property type="match status" value="1"/>
</dbReference>
<keyword evidence="2" id="KW-0547">Nucleotide-binding</keyword>
<evidence type="ECO:0000256" key="3">
    <source>
        <dbReference type="ARBA" id="ARBA00022840"/>
    </source>
</evidence>
<dbReference type="InterPro" id="IPR027417">
    <property type="entry name" value="P-loop_NTPase"/>
</dbReference>
<evidence type="ECO:0000313" key="5">
    <source>
        <dbReference type="EMBL" id="PZF83354.1"/>
    </source>
</evidence>
<comment type="caution">
    <text evidence="5">The sequence shown here is derived from an EMBL/GenBank/DDBJ whole genome shotgun (WGS) entry which is preliminary data.</text>
</comment>
<dbReference type="Pfam" id="PF12399">
    <property type="entry name" value="BCA_ABC_TP_C"/>
    <property type="match status" value="1"/>
</dbReference>
<dbReference type="PANTHER" id="PTHR45772:SF1">
    <property type="entry name" value="ABC TRANSPORTER ATP-BINDING PROTEIN"/>
    <property type="match status" value="1"/>
</dbReference>
<dbReference type="GO" id="GO:0005524">
    <property type="term" value="F:ATP binding"/>
    <property type="evidence" value="ECO:0007669"/>
    <property type="project" value="UniProtKB-KW"/>
</dbReference>
<evidence type="ECO:0000256" key="1">
    <source>
        <dbReference type="ARBA" id="ARBA00022448"/>
    </source>
</evidence>
<dbReference type="InterPro" id="IPR003439">
    <property type="entry name" value="ABC_transporter-like_ATP-bd"/>
</dbReference>
<dbReference type="EMBL" id="POTW01000026">
    <property type="protein sequence ID" value="PZF83354.1"/>
    <property type="molecule type" value="Genomic_DNA"/>
</dbReference>
<evidence type="ECO:0000313" key="6">
    <source>
        <dbReference type="Proteomes" id="UP000248764"/>
    </source>
</evidence>
<dbReference type="AlphaFoldDB" id="A0A2W2BSC6"/>
<dbReference type="Gene3D" id="3.40.50.300">
    <property type="entry name" value="P-loop containing nucleotide triphosphate hydrolases"/>
    <property type="match status" value="1"/>
</dbReference>
<dbReference type="Pfam" id="PF00005">
    <property type="entry name" value="ABC_tran"/>
    <property type="match status" value="1"/>
</dbReference>
<keyword evidence="6" id="KW-1185">Reference proteome</keyword>
<dbReference type="InterPro" id="IPR032823">
    <property type="entry name" value="BCA_ABC_TP_C"/>
</dbReference>
<dbReference type="FunFam" id="3.40.50.300:FF:000421">
    <property type="entry name" value="Branched-chain amino acid ABC transporter ATP-binding protein"/>
    <property type="match status" value="1"/>
</dbReference>
<gene>
    <name evidence="5" type="ORF">C1I92_13005</name>
</gene>
<dbReference type="GO" id="GO:0005886">
    <property type="term" value="C:plasma membrane"/>
    <property type="evidence" value="ECO:0007669"/>
    <property type="project" value="TreeGrafter"/>
</dbReference>
<dbReference type="InterPro" id="IPR003593">
    <property type="entry name" value="AAA+_ATPase"/>
</dbReference>
<protein>
    <submittedName>
        <fullName evidence="5">ABC transporter ATP-binding protein</fullName>
    </submittedName>
</protein>
<evidence type="ECO:0000256" key="2">
    <source>
        <dbReference type="ARBA" id="ARBA00022741"/>
    </source>
</evidence>
<accession>A0A2W2BSC6</accession>
<feature type="domain" description="ABC transporter" evidence="4">
    <location>
        <begin position="8"/>
        <end position="255"/>
    </location>
</feature>
<reference evidence="5 6" key="1">
    <citation type="submission" date="2018-01" db="EMBL/GenBank/DDBJ databases">
        <title>Draft genome sequence of Jiangella sp. GTF31.</title>
        <authorList>
            <person name="Sahin N."/>
            <person name="Ay H."/>
            <person name="Saygin H."/>
        </authorList>
    </citation>
    <scope>NUCLEOTIDE SEQUENCE [LARGE SCALE GENOMIC DNA]</scope>
    <source>
        <strain evidence="5 6">GTF31</strain>
    </source>
</reference>
<dbReference type="RefSeq" id="WP_111255085.1">
    <property type="nucleotide sequence ID" value="NZ_POTW01000026.1"/>
</dbReference>
<dbReference type="SUPFAM" id="SSF52540">
    <property type="entry name" value="P-loop containing nucleoside triphosphate hydrolases"/>
    <property type="match status" value="1"/>
</dbReference>
<evidence type="ECO:0000259" key="4">
    <source>
        <dbReference type="PROSITE" id="PS50893"/>
    </source>
</evidence>